<dbReference type="OrthoDB" id="9802248at2"/>
<evidence type="ECO:0000256" key="4">
    <source>
        <dbReference type="ARBA" id="ARBA00022723"/>
    </source>
</evidence>
<evidence type="ECO:0000259" key="8">
    <source>
        <dbReference type="SMART" id="SM00849"/>
    </source>
</evidence>
<dbReference type="GO" id="GO:0046872">
    <property type="term" value="F:metal ion binding"/>
    <property type="evidence" value="ECO:0007669"/>
    <property type="project" value="UniProtKB-KW"/>
</dbReference>
<feature type="binding site" evidence="7">
    <location>
        <position position="56"/>
    </location>
    <ligand>
        <name>Zn(2+)</name>
        <dbReference type="ChEBI" id="CHEBI:29105"/>
        <label>1</label>
    </ligand>
</feature>
<dbReference type="InterPro" id="IPR017782">
    <property type="entry name" value="Hydroxyacylglutathione_Hdrlase"/>
</dbReference>
<reference evidence="9 10" key="1">
    <citation type="submission" date="2017-03" db="EMBL/GenBank/DDBJ databases">
        <authorList>
            <person name="Afonso C.L."/>
            <person name="Miller P.J."/>
            <person name="Scott M.A."/>
            <person name="Spackman E."/>
            <person name="Goraichik I."/>
            <person name="Dimitrov K.M."/>
            <person name="Suarez D.L."/>
            <person name="Swayne D.E."/>
        </authorList>
    </citation>
    <scope>NUCLEOTIDE SEQUENCE [LARGE SCALE GENOMIC DNA]</scope>
    <source>
        <strain evidence="9 10">CECT 8397</strain>
    </source>
</reference>
<evidence type="ECO:0000256" key="7">
    <source>
        <dbReference type="HAMAP-Rule" id="MF_01374"/>
    </source>
</evidence>
<comment type="catalytic activity">
    <reaction evidence="1 7">
        <text>an S-(2-hydroxyacyl)glutathione + H2O = a 2-hydroxy carboxylate + glutathione + H(+)</text>
        <dbReference type="Rhea" id="RHEA:21864"/>
        <dbReference type="ChEBI" id="CHEBI:15377"/>
        <dbReference type="ChEBI" id="CHEBI:15378"/>
        <dbReference type="ChEBI" id="CHEBI:57925"/>
        <dbReference type="ChEBI" id="CHEBI:58896"/>
        <dbReference type="ChEBI" id="CHEBI:71261"/>
        <dbReference type="EC" id="3.1.2.6"/>
    </reaction>
</comment>
<dbReference type="InterPro" id="IPR050110">
    <property type="entry name" value="Glyoxalase_II_hydrolase"/>
</dbReference>
<protein>
    <recommendedName>
        <fullName evidence="7">Hydroxyacylglutathione hydrolase</fullName>
        <ecNumber evidence="7">3.1.2.6</ecNumber>
    </recommendedName>
    <alternativeName>
        <fullName evidence="7">Glyoxalase II</fullName>
        <shortName evidence="7">Glx II</shortName>
    </alternativeName>
</protein>
<keyword evidence="6 7" id="KW-0862">Zinc</keyword>
<comment type="function">
    <text evidence="7">Thiolesterase that catalyzes the hydrolysis of S-D-lactoyl-glutathione to form glutathione and D-lactic acid.</text>
</comment>
<dbReference type="CDD" id="cd07723">
    <property type="entry name" value="hydroxyacylglutathione_hydrolase_MBL-fold"/>
    <property type="match status" value="1"/>
</dbReference>
<feature type="binding site" evidence="7">
    <location>
        <position position="60"/>
    </location>
    <ligand>
        <name>Zn(2+)</name>
        <dbReference type="ChEBI" id="CHEBI:29105"/>
        <label>2</label>
    </ligand>
</feature>
<dbReference type="HAMAP" id="MF_01374">
    <property type="entry name" value="Glyoxalase_2"/>
    <property type="match status" value="1"/>
</dbReference>
<feature type="binding site" evidence="7">
    <location>
        <position position="58"/>
    </location>
    <ligand>
        <name>Zn(2+)</name>
        <dbReference type="ChEBI" id="CHEBI:29105"/>
        <label>1</label>
    </ligand>
</feature>
<evidence type="ECO:0000256" key="5">
    <source>
        <dbReference type="ARBA" id="ARBA00022801"/>
    </source>
</evidence>
<dbReference type="PIRSF" id="PIRSF005457">
    <property type="entry name" value="Glx"/>
    <property type="match status" value="1"/>
</dbReference>
<dbReference type="Pfam" id="PF00753">
    <property type="entry name" value="Lactamase_B"/>
    <property type="match status" value="1"/>
</dbReference>
<dbReference type="Gene3D" id="3.60.15.10">
    <property type="entry name" value="Ribonuclease Z/Hydroxyacylglutathione hydrolase-like"/>
    <property type="match status" value="1"/>
</dbReference>
<feature type="domain" description="Metallo-beta-lactamase" evidence="8">
    <location>
        <begin position="13"/>
        <end position="169"/>
    </location>
</feature>
<dbReference type="InterPro" id="IPR035680">
    <property type="entry name" value="Clx_II_MBL"/>
</dbReference>
<comment type="subunit">
    <text evidence="7">Monomer.</text>
</comment>
<proteinExistence type="inferred from homology"/>
<dbReference type="PANTHER" id="PTHR43705">
    <property type="entry name" value="HYDROXYACYLGLUTATHIONE HYDROLASE"/>
    <property type="match status" value="1"/>
</dbReference>
<evidence type="ECO:0000256" key="3">
    <source>
        <dbReference type="ARBA" id="ARBA00006759"/>
    </source>
</evidence>
<dbReference type="EC" id="3.1.2.6" evidence="7"/>
<evidence type="ECO:0000313" key="10">
    <source>
        <dbReference type="Proteomes" id="UP000193623"/>
    </source>
</evidence>
<evidence type="ECO:0000256" key="1">
    <source>
        <dbReference type="ARBA" id="ARBA00001623"/>
    </source>
</evidence>
<evidence type="ECO:0000313" key="9">
    <source>
        <dbReference type="EMBL" id="SLN50937.1"/>
    </source>
</evidence>
<accession>A0A1Y5SXI1</accession>
<evidence type="ECO:0000256" key="2">
    <source>
        <dbReference type="ARBA" id="ARBA00004963"/>
    </source>
</evidence>
<feature type="binding site" evidence="7">
    <location>
        <position position="61"/>
    </location>
    <ligand>
        <name>Zn(2+)</name>
        <dbReference type="ChEBI" id="CHEBI:29105"/>
        <label>2</label>
    </ligand>
</feature>
<keyword evidence="4 7" id="KW-0479">Metal-binding</keyword>
<feature type="binding site" evidence="7">
    <location>
        <position position="131"/>
    </location>
    <ligand>
        <name>Zn(2+)</name>
        <dbReference type="ChEBI" id="CHEBI:29105"/>
        <label>2</label>
    </ligand>
</feature>
<dbReference type="Proteomes" id="UP000193623">
    <property type="component" value="Unassembled WGS sequence"/>
</dbReference>
<comment type="similarity">
    <text evidence="3 7">Belongs to the metallo-beta-lactamase superfamily. Glyoxalase II family.</text>
</comment>
<gene>
    <name evidence="7 9" type="primary">gloB</name>
    <name evidence="9" type="ORF">PSJ8397_02662</name>
</gene>
<dbReference type="SUPFAM" id="SSF56281">
    <property type="entry name" value="Metallo-hydrolase/oxidoreductase"/>
    <property type="match status" value="1"/>
</dbReference>
<keyword evidence="10" id="KW-1185">Reference proteome</keyword>
<feature type="binding site" evidence="7">
    <location>
        <position position="169"/>
    </location>
    <ligand>
        <name>Zn(2+)</name>
        <dbReference type="ChEBI" id="CHEBI:29105"/>
        <label>2</label>
    </ligand>
</feature>
<keyword evidence="5 7" id="KW-0378">Hydrolase</keyword>
<dbReference type="AlphaFoldDB" id="A0A1Y5SXI1"/>
<dbReference type="NCBIfam" id="TIGR03413">
    <property type="entry name" value="GSH_gloB"/>
    <property type="match status" value="1"/>
</dbReference>
<dbReference type="GO" id="GO:0004416">
    <property type="term" value="F:hydroxyacylglutathione hydrolase activity"/>
    <property type="evidence" value="ECO:0007669"/>
    <property type="project" value="UniProtKB-UniRule"/>
</dbReference>
<comment type="cofactor">
    <cofactor evidence="7">
        <name>Zn(2+)</name>
        <dbReference type="ChEBI" id="CHEBI:29105"/>
    </cofactor>
    <text evidence="7">Binds 2 Zn(2+) ions per subunit.</text>
</comment>
<dbReference type="InterPro" id="IPR001279">
    <property type="entry name" value="Metallo-B-lactamas"/>
</dbReference>
<sequence>MPLTLLTIPCLEDNYAFLLHNPDTGETLLVDAPEPAPIQATLDVQGWTLTDILLTHHHWDHVDGLDPLRADTRVIGASADAHRLPPLDLAVAEGDRLTICGEEAEVFDVSGHTVGHIAVYFPKSGIVFTADSLMALGCGRLFEGTPAQMWDSLQKLRALPDDTRVCSGHEYTQTNARFALTIEPNNPDLISRSDAVAAARSKGEATVPSTLALEKQTNPFLRADVPALKKAVGMPDAPPAEVFAHVRKKRDAF</sequence>
<dbReference type="RefSeq" id="WP_085865052.1">
    <property type="nucleotide sequence ID" value="NZ_FWFT01000004.1"/>
</dbReference>
<organism evidence="9 10">
    <name type="scientific">Pseudooctadecabacter jejudonensis</name>
    <dbReference type="NCBI Taxonomy" id="1391910"/>
    <lineage>
        <taxon>Bacteria</taxon>
        <taxon>Pseudomonadati</taxon>
        <taxon>Pseudomonadota</taxon>
        <taxon>Alphaproteobacteria</taxon>
        <taxon>Rhodobacterales</taxon>
        <taxon>Paracoccaceae</taxon>
        <taxon>Pseudooctadecabacter</taxon>
    </lineage>
</organism>
<dbReference type="InterPro" id="IPR032282">
    <property type="entry name" value="HAGH_C"/>
</dbReference>
<name>A0A1Y5SXI1_9RHOB</name>
<dbReference type="EMBL" id="FWFT01000004">
    <property type="protein sequence ID" value="SLN50937.1"/>
    <property type="molecule type" value="Genomic_DNA"/>
</dbReference>
<dbReference type="Pfam" id="PF16123">
    <property type="entry name" value="HAGH_C"/>
    <property type="match status" value="1"/>
</dbReference>
<comment type="pathway">
    <text evidence="2 7">Secondary metabolite metabolism; methylglyoxal degradation; (R)-lactate from methylglyoxal: step 2/2.</text>
</comment>
<feature type="binding site" evidence="7">
    <location>
        <position position="112"/>
    </location>
    <ligand>
        <name>Zn(2+)</name>
        <dbReference type="ChEBI" id="CHEBI:29105"/>
        <label>1</label>
    </ligand>
</feature>
<dbReference type="InterPro" id="IPR036866">
    <property type="entry name" value="RibonucZ/Hydroxyglut_hydro"/>
</dbReference>
<evidence type="ECO:0000256" key="6">
    <source>
        <dbReference type="ARBA" id="ARBA00022833"/>
    </source>
</evidence>
<dbReference type="UniPathway" id="UPA00619">
    <property type="reaction ID" value="UER00676"/>
</dbReference>
<dbReference type="SMART" id="SM00849">
    <property type="entry name" value="Lactamase_B"/>
    <property type="match status" value="1"/>
</dbReference>
<dbReference type="PANTHER" id="PTHR43705:SF1">
    <property type="entry name" value="HYDROXYACYLGLUTATHIONE HYDROLASE GLOB"/>
    <property type="match status" value="1"/>
</dbReference>
<feature type="binding site" evidence="7">
    <location>
        <position position="131"/>
    </location>
    <ligand>
        <name>Zn(2+)</name>
        <dbReference type="ChEBI" id="CHEBI:29105"/>
        <label>1</label>
    </ligand>
</feature>
<dbReference type="GO" id="GO:0019243">
    <property type="term" value="P:methylglyoxal catabolic process to D-lactate via S-lactoyl-glutathione"/>
    <property type="evidence" value="ECO:0007669"/>
    <property type="project" value="UniProtKB-UniRule"/>
</dbReference>